<keyword evidence="6 10" id="KW-0067">ATP-binding</keyword>
<keyword evidence="7" id="KW-1278">Translocase</keyword>
<dbReference type="SUPFAM" id="SSF81665">
    <property type="entry name" value="Calcium ATPase, transmembrane domain M"/>
    <property type="match status" value="1"/>
</dbReference>
<feature type="transmembrane region" description="Helical" evidence="10">
    <location>
        <begin position="249"/>
        <end position="271"/>
    </location>
</feature>
<dbReference type="AlphaFoldDB" id="Q8EUP9"/>
<dbReference type="HOGENOM" id="CLU_001771_11_2_14"/>
<feature type="transmembrane region" description="Helical" evidence="10">
    <location>
        <begin position="645"/>
        <end position="665"/>
    </location>
</feature>
<feature type="transmembrane region" description="Helical" evidence="10">
    <location>
        <begin position="22"/>
        <end position="45"/>
    </location>
</feature>
<evidence type="ECO:0000256" key="7">
    <source>
        <dbReference type="ARBA" id="ARBA00022967"/>
    </source>
</evidence>
<comment type="similarity">
    <text evidence="2 10">Belongs to the cation transport ATPase (P-type) (TC 3.A.3) family. Type IB subfamily.</text>
</comment>
<protein>
    <submittedName>
        <fullName evidence="12">Heavy-metal transporting P-type ATPase</fullName>
    </submittedName>
</protein>
<evidence type="ECO:0000256" key="4">
    <source>
        <dbReference type="ARBA" id="ARBA00022723"/>
    </source>
</evidence>
<evidence type="ECO:0000256" key="2">
    <source>
        <dbReference type="ARBA" id="ARBA00006024"/>
    </source>
</evidence>
<evidence type="ECO:0000259" key="11">
    <source>
        <dbReference type="Pfam" id="PF00122"/>
    </source>
</evidence>
<feature type="domain" description="P-type ATPase A" evidence="11">
    <location>
        <begin position="132"/>
        <end position="228"/>
    </location>
</feature>
<dbReference type="InParanoid" id="Q8EUP9"/>
<proteinExistence type="inferred from homology"/>
<dbReference type="GO" id="GO:0005507">
    <property type="term" value="F:copper ion binding"/>
    <property type="evidence" value="ECO:0007669"/>
    <property type="project" value="TreeGrafter"/>
</dbReference>
<dbReference type="SFLD" id="SFLDS00003">
    <property type="entry name" value="Haloacid_Dehalogenase"/>
    <property type="match status" value="1"/>
</dbReference>
<dbReference type="EMBL" id="BA000026">
    <property type="protein sequence ID" value="BAC44663.1"/>
    <property type="molecule type" value="Genomic_DNA"/>
</dbReference>
<dbReference type="InterPro" id="IPR044492">
    <property type="entry name" value="P_typ_ATPase_HD_dom"/>
</dbReference>
<feature type="transmembrane region" description="Helical" evidence="10">
    <location>
        <begin position="307"/>
        <end position="332"/>
    </location>
</feature>
<evidence type="ECO:0000256" key="3">
    <source>
        <dbReference type="ARBA" id="ARBA00022692"/>
    </source>
</evidence>
<dbReference type="SUPFAM" id="SSF81653">
    <property type="entry name" value="Calcium ATPase, transduction domain A"/>
    <property type="match status" value="1"/>
</dbReference>
<dbReference type="InterPro" id="IPR059000">
    <property type="entry name" value="ATPase_P-type_domA"/>
</dbReference>
<keyword evidence="8 10" id="KW-1133">Transmembrane helix</keyword>
<dbReference type="InterPro" id="IPR023299">
    <property type="entry name" value="ATPase_P-typ_cyto_dom_N"/>
</dbReference>
<sequence length="671" mass="75855">MVAVYQKTDAVSVNIDNVLNSAYMQIIMCIAAFFVQFVFGVEYYTNSYKEIFKWKALGMNTLIASSTLISFIYSFVLMFLKIFHPHQFHHYHSMFESGATIIMVSMIGDLITESIRKKANSDFNDLETFIDQYVFVLKDNILIKTNIKDVKIGDLISVPKGGKIPLDSKLISNNSLINESILTGESRPVIKNKNDVLMSGSINIGEAINIEVTKLLKDSYLNQIIDKLEDIQGQKVKLQKVADKISKHFIWVIFFLSIIGFLVQFFFGGVFHNWYSNLDLNYLITWTNPSGQVANGFVSFEQIAQSIYLFITVLIIACPCALGLAAPLAIAIGSSKAAKQGILINNIDAFEKMKYVDAICFDKTGTLTTGNFVIEKTIGDLNSLNIIYELEKKSLHPLAKSYVSWFQKNHDSNKSNKSKEFKEDLIKEIAGIGIVYKENKDEYKITSLHYAQNNKFKFSNEILDNIKTLEDDKLYSHIVLSKNNVVLTIVVLSDELRENVVRSIELFNKLKIKTYLITGDNQKATSYLSKHIKFTKVYSQVSPDQKADIIKEIKASKSFVAYVGDGINDVLALEQSDLKIVMNEGSEITKSISDVILVKNDIYNVYKSIKITLETRKFLIFNLMWAFGYNIITIPLAIFGFINPILAAIIMAFSSISVLVNSLLFKIKKIK</sequence>
<dbReference type="GO" id="GO:0005886">
    <property type="term" value="C:plasma membrane"/>
    <property type="evidence" value="ECO:0007669"/>
    <property type="project" value="UniProtKB-SubCell"/>
</dbReference>
<accession>Q8EUP9</accession>
<keyword evidence="3 10" id="KW-0812">Transmembrane</keyword>
<dbReference type="eggNOG" id="COG2217">
    <property type="taxonomic scope" value="Bacteria"/>
</dbReference>
<dbReference type="FunCoup" id="Q8EUP9">
    <property type="interactions" value="225"/>
</dbReference>
<evidence type="ECO:0000313" key="12">
    <source>
        <dbReference type="EMBL" id="BAC44663.1"/>
    </source>
</evidence>
<evidence type="ECO:0000256" key="8">
    <source>
        <dbReference type="ARBA" id="ARBA00022989"/>
    </source>
</evidence>
<dbReference type="GO" id="GO:0005524">
    <property type="term" value="F:ATP binding"/>
    <property type="evidence" value="ECO:0007669"/>
    <property type="project" value="UniProtKB-UniRule"/>
</dbReference>
<comment type="subcellular location">
    <subcellularLocation>
        <location evidence="10">Cell membrane</location>
    </subcellularLocation>
    <subcellularLocation>
        <location evidence="1">Endomembrane system</location>
        <topology evidence="1">Multi-pass membrane protein</topology>
    </subcellularLocation>
</comment>
<dbReference type="GO" id="GO:0016887">
    <property type="term" value="F:ATP hydrolysis activity"/>
    <property type="evidence" value="ECO:0007669"/>
    <property type="project" value="InterPro"/>
</dbReference>
<reference evidence="12 13" key="1">
    <citation type="journal article" date="2002" name="Nucleic Acids Res.">
        <title>The complete genomic sequence of Mycoplasma penetrans, an intracellular bacterial pathogen in humans.</title>
        <authorList>
            <person name="Sasaki Y."/>
            <person name="Ishikawa J."/>
            <person name="Yamashita A."/>
            <person name="Oshima K."/>
            <person name="Kenri T."/>
            <person name="Furuya K."/>
            <person name="Yoshino C."/>
            <person name="Horino A."/>
            <person name="Shiba T."/>
            <person name="Sasaki T."/>
            <person name="Hattori M."/>
        </authorList>
    </citation>
    <scope>NUCLEOTIDE SEQUENCE [LARGE SCALE GENOMIC DNA]</scope>
    <source>
        <strain evidence="12 13">HF-2</strain>
    </source>
</reference>
<dbReference type="Gene3D" id="2.70.150.10">
    <property type="entry name" value="Calcium-transporting ATPase, cytoplasmic transduction domain A"/>
    <property type="match status" value="1"/>
</dbReference>
<dbReference type="InterPro" id="IPR036412">
    <property type="entry name" value="HAD-like_sf"/>
</dbReference>
<name>Q8EUP9_MALP2</name>
<dbReference type="PRINTS" id="PR00119">
    <property type="entry name" value="CATATPASE"/>
</dbReference>
<keyword evidence="10" id="KW-1003">Cell membrane</keyword>
<evidence type="ECO:0000256" key="1">
    <source>
        <dbReference type="ARBA" id="ARBA00004127"/>
    </source>
</evidence>
<dbReference type="InterPro" id="IPR023298">
    <property type="entry name" value="ATPase_P-typ_TM_dom_sf"/>
</dbReference>
<organism evidence="12 13">
    <name type="scientific">Malacoplasma penetrans (strain HF-2)</name>
    <name type="common">Mycoplasma penetrans</name>
    <dbReference type="NCBI Taxonomy" id="272633"/>
    <lineage>
        <taxon>Bacteria</taxon>
        <taxon>Bacillati</taxon>
        <taxon>Mycoplasmatota</taxon>
        <taxon>Mycoplasmoidales</taxon>
        <taxon>Mycoplasmoidaceae</taxon>
        <taxon>Malacoplasma</taxon>
    </lineage>
</organism>
<dbReference type="Gene3D" id="3.40.1110.10">
    <property type="entry name" value="Calcium-transporting ATPase, cytoplasmic domain N"/>
    <property type="match status" value="1"/>
</dbReference>
<gene>
    <name evidence="12" type="ordered locus">MYPE8710</name>
</gene>
<dbReference type="InterPro" id="IPR008250">
    <property type="entry name" value="ATPase_P-typ_transduc_dom_A_sf"/>
</dbReference>
<dbReference type="InterPro" id="IPR023214">
    <property type="entry name" value="HAD_sf"/>
</dbReference>
<feature type="transmembrane region" description="Helical" evidence="10">
    <location>
        <begin position="57"/>
        <end position="79"/>
    </location>
</feature>
<keyword evidence="4 10" id="KW-0479">Metal-binding</keyword>
<feature type="transmembrane region" description="Helical" evidence="10">
    <location>
        <begin position="618"/>
        <end position="639"/>
    </location>
</feature>
<dbReference type="NCBIfam" id="TIGR01494">
    <property type="entry name" value="ATPase_P-type"/>
    <property type="match status" value="2"/>
</dbReference>
<feature type="transmembrane region" description="Helical" evidence="10">
    <location>
        <begin position="91"/>
        <end position="111"/>
    </location>
</feature>
<keyword evidence="9 10" id="KW-0472">Membrane</keyword>
<dbReference type="SFLD" id="SFLDF00027">
    <property type="entry name" value="p-type_atpase"/>
    <property type="match status" value="1"/>
</dbReference>
<dbReference type="GO" id="GO:0012505">
    <property type="term" value="C:endomembrane system"/>
    <property type="evidence" value="ECO:0007669"/>
    <property type="project" value="UniProtKB-SubCell"/>
</dbReference>
<dbReference type="Pfam" id="PF00122">
    <property type="entry name" value="E1-E2_ATPase"/>
    <property type="match status" value="1"/>
</dbReference>
<evidence type="ECO:0000256" key="6">
    <source>
        <dbReference type="ARBA" id="ARBA00022840"/>
    </source>
</evidence>
<evidence type="ECO:0000256" key="10">
    <source>
        <dbReference type="RuleBase" id="RU362081"/>
    </source>
</evidence>
<evidence type="ECO:0000313" key="13">
    <source>
        <dbReference type="Proteomes" id="UP000002522"/>
    </source>
</evidence>
<dbReference type="InterPro" id="IPR018303">
    <property type="entry name" value="ATPase_P-typ_P_site"/>
</dbReference>
<dbReference type="InterPro" id="IPR001757">
    <property type="entry name" value="P_typ_ATPase"/>
</dbReference>
<evidence type="ECO:0000256" key="9">
    <source>
        <dbReference type="ARBA" id="ARBA00023136"/>
    </source>
</evidence>
<dbReference type="InterPro" id="IPR027256">
    <property type="entry name" value="P-typ_ATPase_IB"/>
</dbReference>
<dbReference type="PANTHER" id="PTHR43520:SF8">
    <property type="entry name" value="P-TYPE CU(+) TRANSPORTER"/>
    <property type="match status" value="1"/>
</dbReference>
<dbReference type="PROSITE" id="PS00154">
    <property type="entry name" value="ATPASE_E1_E2"/>
    <property type="match status" value="1"/>
</dbReference>
<dbReference type="SUPFAM" id="SSF56784">
    <property type="entry name" value="HAD-like"/>
    <property type="match status" value="1"/>
</dbReference>
<keyword evidence="13" id="KW-1185">Reference proteome</keyword>
<keyword evidence="5 10" id="KW-0547">Nucleotide-binding</keyword>
<dbReference type="STRING" id="272633.gene:10731994"/>
<dbReference type="GO" id="GO:0043682">
    <property type="term" value="F:P-type divalent copper transporter activity"/>
    <property type="evidence" value="ECO:0007669"/>
    <property type="project" value="TreeGrafter"/>
</dbReference>
<dbReference type="GO" id="GO:0055070">
    <property type="term" value="P:copper ion homeostasis"/>
    <property type="evidence" value="ECO:0007669"/>
    <property type="project" value="TreeGrafter"/>
</dbReference>
<dbReference type="KEGG" id="mpe:MYPE8710"/>
<dbReference type="Gene3D" id="3.40.50.1000">
    <property type="entry name" value="HAD superfamily/HAD-like"/>
    <property type="match status" value="1"/>
</dbReference>
<dbReference type="NCBIfam" id="TIGR01525">
    <property type="entry name" value="ATPase-IB_hvy"/>
    <property type="match status" value="1"/>
</dbReference>
<dbReference type="PANTHER" id="PTHR43520">
    <property type="entry name" value="ATP7, ISOFORM B"/>
    <property type="match status" value="1"/>
</dbReference>
<dbReference type="SFLD" id="SFLDG00002">
    <property type="entry name" value="C1.7:_P-type_atpase_like"/>
    <property type="match status" value="1"/>
</dbReference>
<evidence type="ECO:0000256" key="5">
    <source>
        <dbReference type="ARBA" id="ARBA00022741"/>
    </source>
</evidence>
<dbReference type="Proteomes" id="UP000002522">
    <property type="component" value="Chromosome"/>
</dbReference>
<dbReference type="Pfam" id="PF00702">
    <property type="entry name" value="Hydrolase"/>
    <property type="match status" value="1"/>
</dbReference>